<protein>
    <submittedName>
        <fullName evidence="1">Uncharacterized protein</fullName>
    </submittedName>
</protein>
<gene>
    <name evidence="1" type="ORF">DKX38_001884</name>
</gene>
<accession>A0A5N5NNF3</accession>
<dbReference type="EMBL" id="VDCV01000002">
    <property type="protein sequence ID" value="KAB5568091.1"/>
    <property type="molecule type" value="Genomic_DNA"/>
</dbReference>
<organism evidence="1 2">
    <name type="scientific">Salix brachista</name>
    <dbReference type="NCBI Taxonomy" id="2182728"/>
    <lineage>
        <taxon>Eukaryota</taxon>
        <taxon>Viridiplantae</taxon>
        <taxon>Streptophyta</taxon>
        <taxon>Embryophyta</taxon>
        <taxon>Tracheophyta</taxon>
        <taxon>Spermatophyta</taxon>
        <taxon>Magnoliopsida</taxon>
        <taxon>eudicotyledons</taxon>
        <taxon>Gunneridae</taxon>
        <taxon>Pentapetalae</taxon>
        <taxon>rosids</taxon>
        <taxon>fabids</taxon>
        <taxon>Malpighiales</taxon>
        <taxon>Salicaceae</taxon>
        <taxon>Saliceae</taxon>
        <taxon>Salix</taxon>
    </lineage>
</organism>
<reference evidence="2" key="1">
    <citation type="journal article" date="2019" name="Gigascience">
        <title>De novo genome assembly of the endangered Acer yangbiense, a plant species with extremely small populations endemic to Yunnan Province, China.</title>
        <authorList>
            <person name="Yang J."/>
            <person name="Wariss H.M."/>
            <person name="Tao L."/>
            <person name="Zhang R."/>
            <person name="Yun Q."/>
            <person name="Hollingsworth P."/>
            <person name="Dao Z."/>
            <person name="Luo G."/>
            <person name="Guo H."/>
            <person name="Ma Y."/>
            <person name="Sun W."/>
        </authorList>
    </citation>
    <scope>NUCLEOTIDE SEQUENCE [LARGE SCALE GENOMIC DNA]</scope>
    <source>
        <strain evidence="2">cv. br00</strain>
    </source>
</reference>
<dbReference type="Proteomes" id="UP000326939">
    <property type="component" value="Chromosome 2"/>
</dbReference>
<dbReference type="AlphaFoldDB" id="A0A5N5NNF3"/>
<evidence type="ECO:0000313" key="1">
    <source>
        <dbReference type="EMBL" id="KAB5568091.1"/>
    </source>
</evidence>
<name>A0A5N5NNF3_9ROSI</name>
<comment type="caution">
    <text evidence="1">The sequence shown here is derived from an EMBL/GenBank/DDBJ whole genome shotgun (WGS) entry which is preliminary data.</text>
</comment>
<sequence>MQTVRLISMKLMFERLNLQAELEFKSMRTPIQSTGPPKWGFPDQFSLPVLLYLRMIAFIQSLMMRTAPPIANQKVVNTNYVDA</sequence>
<evidence type="ECO:0000313" key="2">
    <source>
        <dbReference type="Proteomes" id="UP000326939"/>
    </source>
</evidence>
<keyword evidence="2" id="KW-1185">Reference proteome</keyword>
<proteinExistence type="predicted"/>